<evidence type="ECO:0000256" key="2">
    <source>
        <dbReference type="ARBA" id="ARBA00022833"/>
    </source>
</evidence>
<evidence type="ECO:0000256" key="3">
    <source>
        <dbReference type="ARBA" id="ARBA00023002"/>
    </source>
</evidence>
<organism evidence="7 8">
    <name type="scientific">Laedolimicola intestinihominis</name>
    <dbReference type="NCBI Taxonomy" id="3133166"/>
    <lineage>
        <taxon>Bacteria</taxon>
        <taxon>Bacillati</taxon>
        <taxon>Bacillota</taxon>
        <taxon>Clostridia</taxon>
        <taxon>Lachnospirales</taxon>
        <taxon>Lachnospiraceae</taxon>
        <taxon>Laedolimicola</taxon>
    </lineage>
</organism>
<dbReference type="RefSeq" id="WP_178038485.1">
    <property type="nucleotide sequence ID" value="NZ_JBBMFE010000022.1"/>
</dbReference>
<dbReference type="PANTHER" id="PTHR43401">
    <property type="entry name" value="L-THREONINE 3-DEHYDROGENASE"/>
    <property type="match status" value="1"/>
</dbReference>
<dbReference type="Proteomes" id="UP001438008">
    <property type="component" value="Unassembled WGS sequence"/>
</dbReference>
<evidence type="ECO:0000259" key="5">
    <source>
        <dbReference type="Pfam" id="PF00107"/>
    </source>
</evidence>
<keyword evidence="3" id="KW-0560">Oxidoreductase</keyword>
<keyword evidence="2 4" id="KW-0862">Zinc</keyword>
<keyword evidence="1 4" id="KW-0479">Metal-binding</keyword>
<evidence type="ECO:0000256" key="1">
    <source>
        <dbReference type="ARBA" id="ARBA00022723"/>
    </source>
</evidence>
<dbReference type="Gene3D" id="3.40.50.720">
    <property type="entry name" value="NAD(P)-binding Rossmann-like Domain"/>
    <property type="match status" value="1"/>
</dbReference>
<dbReference type="InterPro" id="IPR036291">
    <property type="entry name" value="NAD(P)-bd_dom_sf"/>
</dbReference>
<protein>
    <submittedName>
        <fullName evidence="7">Zinc-binding dehydrogenase</fullName>
    </submittedName>
</protein>
<dbReference type="PROSITE" id="PS00059">
    <property type="entry name" value="ADH_ZINC"/>
    <property type="match status" value="1"/>
</dbReference>
<dbReference type="InterPro" id="IPR013149">
    <property type="entry name" value="ADH-like_C"/>
</dbReference>
<evidence type="ECO:0000259" key="6">
    <source>
        <dbReference type="Pfam" id="PF08240"/>
    </source>
</evidence>
<dbReference type="PANTHER" id="PTHR43401:SF2">
    <property type="entry name" value="L-THREONINE 3-DEHYDROGENASE"/>
    <property type="match status" value="1"/>
</dbReference>
<accession>A0ABV1FLL1</accession>
<dbReference type="InterPro" id="IPR050129">
    <property type="entry name" value="Zn_alcohol_dh"/>
</dbReference>
<feature type="domain" description="Alcohol dehydrogenase-like N-terminal" evidence="6">
    <location>
        <begin position="23"/>
        <end position="137"/>
    </location>
</feature>
<name>A0ABV1FLL1_9FIRM</name>
<evidence type="ECO:0000256" key="4">
    <source>
        <dbReference type="RuleBase" id="RU361277"/>
    </source>
</evidence>
<comment type="caution">
    <text evidence="7">The sequence shown here is derived from an EMBL/GenBank/DDBJ whole genome shotgun (WGS) entry which is preliminary data.</text>
</comment>
<comment type="similarity">
    <text evidence="4">Belongs to the zinc-containing alcohol dehydrogenase family.</text>
</comment>
<comment type="cofactor">
    <cofactor evidence="4">
        <name>Zn(2+)</name>
        <dbReference type="ChEBI" id="CHEBI:29105"/>
    </cofactor>
</comment>
<dbReference type="InterPro" id="IPR002328">
    <property type="entry name" value="ADH_Zn_CS"/>
</dbReference>
<proteinExistence type="inferred from homology"/>
<keyword evidence="8" id="KW-1185">Reference proteome</keyword>
<evidence type="ECO:0000313" key="7">
    <source>
        <dbReference type="EMBL" id="MEQ2473988.1"/>
    </source>
</evidence>
<feature type="domain" description="Alcohol dehydrogenase-like C-terminal" evidence="5">
    <location>
        <begin position="179"/>
        <end position="303"/>
    </location>
</feature>
<dbReference type="EMBL" id="JBBMFE010000022">
    <property type="protein sequence ID" value="MEQ2473988.1"/>
    <property type="molecule type" value="Genomic_DNA"/>
</dbReference>
<reference evidence="7 8" key="1">
    <citation type="submission" date="2024-03" db="EMBL/GenBank/DDBJ databases">
        <title>Human intestinal bacterial collection.</title>
        <authorList>
            <person name="Pauvert C."/>
            <person name="Hitch T.C.A."/>
            <person name="Clavel T."/>
        </authorList>
    </citation>
    <scope>NUCLEOTIDE SEQUENCE [LARGE SCALE GENOMIC DNA]</scope>
    <source>
        <strain evidence="7 8">CLA-AA-H132</strain>
    </source>
</reference>
<dbReference type="InterPro" id="IPR011032">
    <property type="entry name" value="GroES-like_sf"/>
</dbReference>
<gene>
    <name evidence="7" type="ORF">WMO29_16070</name>
</gene>
<dbReference type="InterPro" id="IPR013154">
    <property type="entry name" value="ADH-like_N"/>
</dbReference>
<dbReference type="SUPFAM" id="SSF51735">
    <property type="entry name" value="NAD(P)-binding Rossmann-fold domains"/>
    <property type="match status" value="1"/>
</dbReference>
<dbReference type="Pfam" id="PF08240">
    <property type="entry name" value="ADH_N"/>
    <property type="match status" value="1"/>
</dbReference>
<evidence type="ECO:0000313" key="8">
    <source>
        <dbReference type="Proteomes" id="UP001438008"/>
    </source>
</evidence>
<dbReference type="Pfam" id="PF00107">
    <property type="entry name" value="ADH_zinc_N"/>
    <property type="match status" value="1"/>
</dbReference>
<dbReference type="SUPFAM" id="SSF50129">
    <property type="entry name" value="GroES-like"/>
    <property type="match status" value="1"/>
</dbReference>
<dbReference type="Gene3D" id="3.90.180.10">
    <property type="entry name" value="Medium-chain alcohol dehydrogenases, catalytic domain"/>
    <property type="match status" value="1"/>
</dbReference>
<sequence>MKVVAIVEERKTGIFDIPKPVPGPNQVLIRIHACALCTFEQRVFTQMTKKTLPYVGGHELAGVIEEVGADVDPKLFPIGSKAAARVLKNCGVCYYCRHGQENLCKGAYAKSAAAAGTLTPNGLGEYIAVDANQTFLLSDDIAYEQAVFVEPFACVLNSIERGKIELGDDVVVIGGGVMGILHVIAAKMSGARVILSEPDPAREKVAKSYGADIVLNPKEVDVVAEVKKLTGGEGANVVFNTTPITALTSQAIEMTAMMGRMVQYSSMHPDNPIEVSPNYIHNSEIIITGSKSPSIKAFDTSARILSKKIVDLAPLLTESYSMEEADKAFERALSPETYRVMIRF</sequence>